<dbReference type="GO" id="GO:0019005">
    <property type="term" value="C:SCF ubiquitin ligase complex"/>
    <property type="evidence" value="ECO:0007669"/>
    <property type="project" value="TreeGrafter"/>
</dbReference>
<dbReference type="InterPro" id="IPR032675">
    <property type="entry name" value="LRR_dom_sf"/>
</dbReference>
<dbReference type="Proteomes" id="UP000807716">
    <property type="component" value="Unassembled WGS sequence"/>
</dbReference>
<accession>A0A9P6Q3F6</accession>
<reference evidence="1" key="1">
    <citation type="journal article" date="2020" name="Fungal Divers.">
        <title>Resolving the Mortierellaceae phylogeny through synthesis of multi-gene phylogenetics and phylogenomics.</title>
        <authorList>
            <person name="Vandepol N."/>
            <person name="Liber J."/>
            <person name="Desiro A."/>
            <person name="Na H."/>
            <person name="Kennedy M."/>
            <person name="Barry K."/>
            <person name="Grigoriev I.V."/>
            <person name="Miller A.N."/>
            <person name="O'Donnell K."/>
            <person name="Stajich J.E."/>
            <person name="Bonito G."/>
        </authorList>
    </citation>
    <scope>NUCLEOTIDE SEQUENCE</scope>
    <source>
        <strain evidence="1">BC1065</strain>
    </source>
</reference>
<evidence type="ECO:0008006" key="3">
    <source>
        <dbReference type="Google" id="ProtNLM"/>
    </source>
</evidence>
<organism evidence="1 2">
    <name type="scientific">Actinomortierella ambigua</name>
    <dbReference type="NCBI Taxonomy" id="1343610"/>
    <lineage>
        <taxon>Eukaryota</taxon>
        <taxon>Fungi</taxon>
        <taxon>Fungi incertae sedis</taxon>
        <taxon>Mucoromycota</taxon>
        <taxon>Mortierellomycotina</taxon>
        <taxon>Mortierellomycetes</taxon>
        <taxon>Mortierellales</taxon>
        <taxon>Mortierellaceae</taxon>
        <taxon>Actinomortierella</taxon>
    </lineage>
</organism>
<dbReference type="SUPFAM" id="SSF52047">
    <property type="entry name" value="RNI-like"/>
    <property type="match status" value="1"/>
</dbReference>
<dbReference type="AlphaFoldDB" id="A0A9P6Q3F6"/>
<sequence length="549" mass="63187">MAATHHPLDISELRIHIATFLDSTDHKACMLVCKAWYMDLLPVLWGRSTFYAGKFMDCAPEDRPVRLEVLRTCAPWIKDLFLHYHGIAVTHDLRTSLMDAVVQGCRSLEVVSLPLHLKAGHAALYRSAIGMLELNATTLQRVTLLISRSPLNDGITIPDLALHRTLSTFPHLRYLELDCCILIKDVILILESCTKLETLALARHRKTLYSERSPSPSNVVMDNAEGDRYRQWLSTLSTLSLRHLHIGAACIDWDLGTLLARCRLLESLYLTAIYDQAIPMVKEALQGSRCFPLLTRFGFNIGNMPDFQRHLVIQSFPPQQLREAYLYLFSKTDIHLMVKQQHETLETITCHSFSDRTGLAIARILHDCKRLRKLTFNAGRLNSFVDIRRSLAQPWRCPLLEEMDVPFELDTRCTDPYTLQMGSAEKRAVAPGQDEKEQAEILFMKRLGAQSHLKRLRLYSGFDRDRKRTYMQWSLATGVEHLAGLSRLERLDFDHQVLPLGVTELQFLKGHWVSLKELQCGSIHLPEIRRWLNQEWPELRVITLHEYSY</sequence>
<keyword evidence="2" id="KW-1185">Reference proteome</keyword>
<dbReference type="EMBL" id="JAAAJB010000271">
    <property type="protein sequence ID" value="KAG0259806.1"/>
    <property type="molecule type" value="Genomic_DNA"/>
</dbReference>
<dbReference type="PANTHER" id="PTHR13318:SF190">
    <property type="entry name" value="PARTNER OF PAIRED, ISOFORM B"/>
    <property type="match status" value="1"/>
</dbReference>
<comment type="caution">
    <text evidence="1">The sequence shown here is derived from an EMBL/GenBank/DDBJ whole genome shotgun (WGS) entry which is preliminary data.</text>
</comment>
<dbReference type="InterPro" id="IPR036047">
    <property type="entry name" value="F-box-like_dom_sf"/>
</dbReference>
<evidence type="ECO:0000313" key="2">
    <source>
        <dbReference type="Proteomes" id="UP000807716"/>
    </source>
</evidence>
<protein>
    <recommendedName>
        <fullName evidence="3">F-box domain-containing protein</fullName>
    </recommendedName>
</protein>
<dbReference type="OrthoDB" id="2360932at2759"/>
<proteinExistence type="predicted"/>
<dbReference type="GO" id="GO:0031146">
    <property type="term" value="P:SCF-dependent proteasomal ubiquitin-dependent protein catabolic process"/>
    <property type="evidence" value="ECO:0007669"/>
    <property type="project" value="TreeGrafter"/>
</dbReference>
<dbReference type="PANTHER" id="PTHR13318">
    <property type="entry name" value="PARTNER OF PAIRED, ISOFORM B-RELATED"/>
    <property type="match status" value="1"/>
</dbReference>
<dbReference type="Gene3D" id="3.80.10.10">
    <property type="entry name" value="Ribonuclease Inhibitor"/>
    <property type="match status" value="1"/>
</dbReference>
<gene>
    <name evidence="1" type="ORF">DFQ27_003890</name>
</gene>
<name>A0A9P6Q3F6_9FUNG</name>
<evidence type="ECO:0000313" key="1">
    <source>
        <dbReference type="EMBL" id="KAG0259806.1"/>
    </source>
</evidence>
<dbReference type="SUPFAM" id="SSF81383">
    <property type="entry name" value="F-box domain"/>
    <property type="match status" value="1"/>
</dbReference>